<accession>A0A1I7G339</accession>
<dbReference type="Proteomes" id="UP000199138">
    <property type="component" value="Unassembled WGS sequence"/>
</dbReference>
<keyword evidence="3" id="KW-1185">Reference proteome</keyword>
<evidence type="ECO:0000313" key="2">
    <source>
        <dbReference type="EMBL" id="SFU42849.1"/>
    </source>
</evidence>
<feature type="chain" id="PRO_5011745713" description="Peptidase MA superfamily protein" evidence="1">
    <location>
        <begin position="19"/>
        <end position="377"/>
    </location>
</feature>
<evidence type="ECO:0000256" key="1">
    <source>
        <dbReference type="SAM" id="SignalP"/>
    </source>
</evidence>
<keyword evidence="1" id="KW-0732">Signal</keyword>
<sequence>MKLKCLLILFLGTLMLNAQQTIQPKITARVDTTDIQKKQVYQLYTNYLNSNIDSIYNNPYFKETNWKPELGTKDRSIFFLVDLPDDQTFLKSYPPKILQLDKIEEGRYQIKTLFDASGVPEQYQQFVPAAITKLYAVEQPDGSFLLENILEYDTQKWQHEQVGFINYVVSPFVTFDKTQAKEAVKFCKELAKEFGLGKVPEFNYYIANGSDEMQALLNFEYLMSYHTGLTDVFGRKLFTSYKSPFYKHELVHMLFPVKGLRPAIINEGFATWLGGPKQGIGYEESLLALSKQFQENRPLSLNEILNYEYKNKLDNNVLYVTGATICKLTYESYGTEGIWALLNSTPENYQQLLAKMNNQSFEEFSQYVLQYITDYAK</sequence>
<dbReference type="AlphaFoldDB" id="A0A1I7G339"/>
<protein>
    <recommendedName>
        <fullName evidence="4">Peptidase MA superfamily protein</fullName>
    </recommendedName>
</protein>
<feature type="signal peptide" evidence="1">
    <location>
        <begin position="1"/>
        <end position="18"/>
    </location>
</feature>
<name>A0A1I7G339_9FLAO</name>
<dbReference type="RefSeq" id="WP_093024285.1">
    <property type="nucleotide sequence ID" value="NZ_FPBK01000003.1"/>
</dbReference>
<dbReference type="OrthoDB" id="788362at2"/>
<dbReference type="STRING" id="1224947.SAMN05216480_103115"/>
<proteinExistence type="predicted"/>
<gene>
    <name evidence="2" type="ORF">SAMN05216480_103115</name>
</gene>
<reference evidence="2 3" key="1">
    <citation type="submission" date="2016-10" db="EMBL/GenBank/DDBJ databases">
        <authorList>
            <person name="de Groot N.N."/>
        </authorList>
    </citation>
    <scope>NUCLEOTIDE SEQUENCE [LARGE SCALE GENOMIC DNA]</scope>
    <source>
        <strain evidence="2 3">CGMCC 1.12333</strain>
    </source>
</reference>
<dbReference type="EMBL" id="FPBK01000003">
    <property type="protein sequence ID" value="SFU42849.1"/>
    <property type="molecule type" value="Genomic_DNA"/>
</dbReference>
<evidence type="ECO:0008006" key="4">
    <source>
        <dbReference type="Google" id="ProtNLM"/>
    </source>
</evidence>
<organism evidence="2 3">
    <name type="scientific">Pustulibacterium marinum</name>
    <dbReference type="NCBI Taxonomy" id="1224947"/>
    <lineage>
        <taxon>Bacteria</taxon>
        <taxon>Pseudomonadati</taxon>
        <taxon>Bacteroidota</taxon>
        <taxon>Flavobacteriia</taxon>
        <taxon>Flavobacteriales</taxon>
        <taxon>Flavobacteriaceae</taxon>
        <taxon>Pustulibacterium</taxon>
    </lineage>
</organism>
<evidence type="ECO:0000313" key="3">
    <source>
        <dbReference type="Proteomes" id="UP000199138"/>
    </source>
</evidence>